<keyword evidence="3" id="KW-1185">Reference proteome</keyword>
<sequence>MTRPIPPFVYRDDEGTEHQYLSIDELQADVEFSDDLDDYLCRDATGNRVRLIVWCMEALLVQRVPEDFSLQRIVVHRTRTATTDVLVEAFDDQPLRALVRGAGTQWEAMPLEEIDPEAAMAPHDDVTAAEFAEMWLKSRTRREPRRPGGPGGFFGWLNPLAGS</sequence>
<proteinExistence type="predicted"/>
<name>A0ABT0USV7_9ACTN</name>
<dbReference type="RefSeq" id="WP_250922011.1">
    <property type="nucleotide sequence ID" value="NZ_JAMQAW010000032.1"/>
</dbReference>
<comment type="caution">
    <text evidence="2">The sequence shown here is derived from an EMBL/GenBank/DDBJ whole genome shotgun (WGS) entry which is preliminary data.</text>
</comment>
<evidence type="ECO:0000313" key="2">
    <source>
        <dbReference type="EMBL" id="MCM2391684.1"/>
    </source>
</evidence>
<evidence type="ECO:0000313" key="3">
    <source>
        <dbReference type="Proteomes" id="UP001431429"/>
    </source>
</evidence>
<dbReference type="EMBL" id="JAMQAW010000032">
    <property type="protein sequence ID" value="MCM2391684.1"/>
    <property type="molecule type" value="Genomic_DNA"/>
</dbReference>
<dbReference type="Proteomes" id="UP001431429">
    <property type="component" value="Unassembled WGS sequence"/>
</dbReference>
<organism evidence="2 3">
    <name type="scientific">Streptomyces albipurpureus</name>
    <dbReference type="NCBI Taxonomy" id="2897419"/>
    <lineage>
        <taxon>Bacteria</taxon>
        <taxon>Bacillati</taxon>
        <taxon>Actinomycetota</taxon>
        <taxon>Actinomycetes</taxon>
        <taxon>Kitasatosporales</taxon>
        <taxon>Streptomycetaceae</taxon>
        <taxon>Streptomyces</taxon>
    </lineage>
</organism>
<reference evidence="2" key="1">
    <citation type="submission" date="2022-06" db="EMBL/GenBank/DDBJ databases">
        <title>Genome public.</title>
        <authorList>
            <person name="Sun Q."/>
        </authorList>
    </citation>
    <scope>NUCLEOTIDE SEQUENCE</scope>
    <source>
        <strain evidence="2">CWNU-1</strain>
    </source>
</reference>
<evidence type="ECO:0000256" key="1">
    <source>
        <dbReference type="SAM" id="MobiDB-lite"/>
    </source>
</evidence>
<accession>A0ABT0USV7</accession>
<gene>
    <name evidence="2" type="ORF">NBG84_25935</name>
</gene>
<protein>
    <submittedName>
        <fullName evidence="2">Uncharacterized protein</fullName>
    </submittedName>
</protein>
<feature type="region of interest" description="Disordered" evidence="1">
    <location>
        <begin position="140"/>
        <end position="163"/>
    </location>
</feature>